<dbReference type="FunFam" id="3.40.50.150:FF:000009">
    <property type="entry name" value="23S rRNA (Uracil(1939)-C(5))-methyltransferase RlmD"/>
    <property type="match status" value="1"/>
</dbReference>
<dbReference type="AlphaFoldDB" id="A0A9D1FMU2"/>
<reference evidence="6" key="2">
    <citation type="journal article" date="2021" name="PeerJ">
        <title>Extensive microbial diversity within the chicken gut microbiome revealed by metagenomics and culture.</title>
        <authorList>
            <person name="Gilroy R."/>
            <person name="Ravi A."/>
            <person name="Getino M."/>
            <person name="Pursley I."/>
            <person name="Horton D.L."/>
            <person name="Alikhan N.F."/>
            <person name="Baker D."/>
            <person name="Gharbi K."/>
            <person name="Hall N."/>
            <person name="Watson M."/>
            <person name="Adriaenssens E.M."/>
            <person name="Foster-Nyarko E."/>
            <person name="Jarju S."/>
            <person name="Secka A."/>
            <person name="Antonio M."/>
            <person name="Oren A."/>
            <person name="Chaudhuri R.R."/>
            <person name="La Ragione R."/>
            <person name="Hildebrand F."/>
            <person name="Pallen M.J."/>
        </authorList>
    </citation>
    <scope>NUCLEOTIDE SEQUENCE</scope>
    <source>
        <strain evidence="6">CHK199-13235</strain>
    </source>
</reference>
<dbReference type="EC" id="2.1.1.190" evidence="6"/>
<dbReference type="Pfam" id="PF05958">
    <property type="entry name" value="tRNA_U5-meth_tr"/>
    <property type="match status" value="1"/>
</dbReference>
<feature type="binding site" evidence="4">
    <location>
        <position position="315"/>
    </location>
    <ligand>
        <name>S-adenosyl-L-methionine</name>
        <dbReference type="ChEBI" id="CHEBI:59789"/>
    </ligand>
</feature>
<dbReference type="FunFam" id="2.40.50.1070:FF:000003">
    <property type="entry name" value="23S rRNA (Uracil-5-)-methyltransferase RumA"/>
    <property type="match status" value="1"/>
</dbReference>
<dbReference type="GO" id="GO:0070041">
    <property type="term" value="F:rRNA (uridine-C5-)-methyltransferase activity"/>
    <property type="evidence" value="ECO:0007669"/>
    <property type="project" value="TreeGrafter"/>
</dbReference>
<gene>
    <name evidence="6" type="primary">rlmD</name>
    <name evidence="6" type="ORF">IAB51_06365</name>
</gene>
<reference evidence="6" key="1">
    <citation type="submission" date="2020-10" db="EMBL/GenBank/DDBJ databases">
        <authorList>
            <person name="Gilroy R."/>
        </authorList>
    </citation>
    <scope>NUCLEOTIDE SEQUENCE</scope>
    <source>
        <strain evidence="6">CHK199-13235</strain>
    </source>
</reference>
<keyword evidence="3 4" id="KW-0949">S-adenosyl-L-methionine</keyword>
<dbReference type="PANTHER" id="PTHR11061">
    <property type="entry name" value="RNA M5U METHYLTRANSFERASE"/>
    <property type="match status" value="1"/>
</dbReference>
<dbReference type="Gene3D" id="2.40.50.140">
    <property type="entry name" value="Nucleic acid-binding proteins"/>
    <property type="match status" value="1"/>
</dbReference>
<feature type="binding site" evidence="4">
    <location>
        <position position="336"/>
    </location>
    <ligand>
        <name>S-adenosyl-L-methionine</name>
        <dbReference type="ChEBI" id="CHEBI:59789"/>
    </ligand>
</feature>
<evidence type="ECO:0000256" key="1">
    <source>
        <dbReference type="ARBA" id="ARBA00022603"/>
    </source>
</evidence>
<dbReference type="InterPro" id="IPR002792">
    <property type="entry name" value="TRAM_dom"/>
</dbReference>
<evidence type="ECO:0000313" key="7">
    <source>
        <dbReference type="Proteomes" id="UP000824002"/>
    </source>
</evidence>
<dbReference type="CDD" id="cd02440">
    <property type="entry name" value="AdoMet_MTases"/>
    <property type="match status" value="1"/>
</dbReference>
<feature type="active site" description="Nucleophile" evidence="4">
    <location>
        <position position="410"/>
    </location>
</feature>
<dbReference type="SUPFAM" id="SSF53335">
    <property type="entry name" value="S-adenosyl-L-methionine-dependent methyltransferases"/>
    <property type="match status" value="1"/>
</dbReference>
<dbReference type="GO" id="GO:0070475">
    <property type="term" value="P:rRNA base methylation"/>
    <property type="evidence" value="ECO:0007669"/>
    <property type="project" value="TreeGrafter"/>
</dbReference>
<organism evidence="6 7">
    <name type="scientific">Candidatus Merdivicinus excrementipullorum</name>
    <dbReference type="NCBI Taxonomy" id="2840867"/>
    <lineage>
        <taxon>Bacteria</taxon>
        <taxon>Bacillati</taxon>
        <taxon>Bacillota</taxon>
        <taxon>Clostridia</taxon>
        <taxon>Eubacteriales</taxon>
        <taxon>Oscillospiraceae</taxon>
        <taxon>Oscillospiraceae incertae sedis</taxon>
        <taxon>Candidatus Merdivicinus</taxon>
    </lineage>
</organism>
<evidence type="ECO:0000256" key="3">
    <source>
        <dbReference type="ARBA" id="ARBA00022691"/>
    </source>
</evidence>
<dbReference type="PROSITE" id="PS51687">
    <property type="entry name" value="SAM_MT_RNA_M5U"/>
    <property type="match status" value="1"/>
</dbReference>
<evidence type="ECO:0000313" key="6">
    <source>
        <dbReference type="EMBL" id="HIS76422.1"/>
    </source>
</evidence>
<proteinExistence type="inferred from homology"/>
<feature type="domain" description="TRAM" evidence="5">
    <location>
        <begin position="1"/>
        <end position="59"/>
    </location>
</feature>
<dbReference type="Gene3D" id="2.40.50.1070">
    <property type="match status" value="1"/>
</dbReference>
<dbReference type="PANTHER" id="PTHR11061:SF30">
    <property type="entry name" value="TRNA (URACIL(54)-C(5))-METHYLTRANSFERASE"/>
    <property type="match status" value="1"/>
</dbReference>
<dbReference type="NCBIfam" id="TIGR00479">
    <property type="entry name" value="rumA"/>
    <property type="match status" value="1"/>
</dbReference>
<dbReference type="Gene3D" id="3.40.50.150">
    <property type="entry name" value="Vaccinia Virus protein VP39"/>
    <property type="match status" value="1"/>
</dbReference>
<dbReference type="Proteomes" id="UP000824002">
    <property type="component" value="Unassembled WGS sequence"/>
</dbReference>
<sequence>MIQKNQYLESKIESLTLEGSGVAHADGFALFVPLTAPGDKARIKVVKVLKRYGFGILDEILAPSPDRLPEEEQGCGCYRQCGGCAFRHITYEAELRLKENAVRDAFQRLGGFELSPLPILGAPSVNHYRNKAQYPLGTGKDGKITAGFYARGSHRLVPAVDCPLQPVIFSDILRFVLEFLNTHRLTAYEETTGKGDYRHVYLREAPSTGEIMLCMVASRKNPPKVKELAQRVREAFPAVASVYLNINPDKTNVILGKEYRLLEGKEQITDLFLGKKLAISPASFYQVNQPQAQRLYELAFDFAEFSGEEHLLDLYCGIGSIGLSASDRIGKLTGVEIVPQAVENARQNAKLNGVEAEFFCADASGAAKKLAAEGAKPDVILVDPPRKGCGGPVLEAIFEMAPQKVVMISCNPATAARDCKILAEGGYRLMKYQPVDLFPRTGHVETVVLLSKGEIDSKKVRVEFSLEDMDMSGFQKGATYEQIKA</sequence>
<dbReference type="Pfam" id="PF01938">
    <property type="entry name" value="TRAM"/>
    <property type="match status" value="1"/>
</dbReference>
<protein>
    <submittedName>
        <fullName evidence="6">23S rRNA (Uracil(1939)-C(5))-methyltransferase RlmD</fullName>
        <ecNumber evidence="6">2.1.1.190</ecNumber>
    </submittedName>
</protein>
<feature type="binding site" evidence="4">
    <location>
        <position position="383"/>
    </location>
    <ligand>
        <name>S-adenosyl-L-methionine</name>
        <dbReference type="ChEBI" id="CHEBI:59789"/>
    </ligand>
</feature>
<dbReference type="PROSITE" id="PS50926">
    <property type="entry name" value="TRAM"/>
    <property type="match status" value="1"/>
</dbReference>
<dbReference type="InterPro" id="IPR012340">
    <property type="entry name" value="NA-bd_OB-fold"/>
</dbReference>
<keyword evidence="1 4" id="KW-0489">Methyltransferase</keyword>
<evidence type="ECO:0000256" key="2">
    <source>
        <dbReference type="ARBA" id="ARBA00022679"/>
    </source>
</evidence>
<dbReference type="SUPFAM" id="SSF50249">
    <property type="entry name" value="Nucleic acid-binding proteins"/>
    <property type="match status" value="1"/>
</dbReference>
<keyword evidence="2 4" id="KW-0808">Transferase</keyword>
<feature type="non-terminal residue" evidence="6">
    <location>
        <position position="485"/>
    </location>
</feature>
<name>A0A9D1FMU2_9FIRM</name>
<evidence type="ECO:0000259" key="5">
    <source>
        <dbReference type="PROSITE" id="PS50926"/>
    </source>
</evidence>
<feature type="binding site" evidence="4">
    <location>
        <position position="286"/>
    </location>
    <ligand>
        <name>S-adenosyl-L-methionine</name>
        <dbReference type="ChEBI" id="CHEBI:59789"/>
    </ligand>
</feature>
<comment type="similarity">
    <text evidence="4">Belongs to the class I-like SAM-binding methyltransferase superfamily. RNA M5U methyltransferase family.</text>
</comment>
<comment type="caution">
    <text evidence="6">The sequence shown here is derived from an EMBL/GenBank/DDBJ whole genome shotgun (WGS) entry which is preliminary data.</text>
</comment>
<accession>A0A9D1FMU2</accession>
<dbReference type="EMBL" id="DVJP01000041">
    <property type="protein sequence ID" value="HIS76422.1"/>
    <property type="molecule type" value="Genomic_DNA"/>
</dbReference>
<dbReference type="InterPro" id="IPR029063">
    <property type="entry name" value="SAM-dependent_MTases_sf"/>
</dbReference>
<evidence type="ECO:0000256" key="4">
    <source>
        <dbReference type="PROSITE-ProRule" id="PRU01024"/>
    </source>
</evidence>
<dbReference type="InterPro" id="IPR010280">
    <property type="entry name" value="U5_MeTrfase_fam"/>
</dbReference>